<dbReference type="SUPFAM" id="SSF82693">
    <property type="entry name" value="Multidrug efflux transporter AcrB pore domain, PN1, PN2, PC1 and PC2 subdomains"/>
    <property type="match status" value="4"/>
</dbReference>
<feature type="transmembrane region" description="Helical" evidence="1">
    <location>
        <begin position="478"/>
        <end position="500"/>
    </location>
</feature>
<gene>
    <name evidence="2" type="ORF">MNBD_GAMMA24-2158</name>
</gene>
<keyword evidence="1" id="KW-1133">Transmembrane helix</keyword>
<keyword evidence="1" id="KW-0472">Membrane</keyword>
<dbReference type="Gene3D" id="1.20.1640.10">
    <property type="entry name" value="Multidrug efflux transporter AcrB transmembrane domain"/>
    <property type="match status" value="2"/>
</dbReference>
<proteinExistence type="predicted"/>
<dbReference type="PANTHER" id="PTHR32063:SF28">
    <property type="entry name" value="BLR2861 PROTEIN"/>
    <property type="match status" value="1"/>
</dbReference>
<feature type="transmembrane region" description="Helical" evidence="1">
    <location>
        <begin position="892"/>
        <end position="912"/>
    </location>
</feature>
<feature type="transmembrane region" description="Helical" evidence="1">
    <location>
        <begin position="401"/>
        <end position="425"/>
    </location>
</feature>
<organism evidence="2">
    <name type="scientific">hydrothermal vent metagenome</name>
    <dbReference type="NCBI Taxonomy" id="652676"/>
    <lineage>
        <taxon>unclassified sequences</taxon>
        <taxon>metagenomes</taxon>
        <taxon>ecological metagenomes</taxon>
    </lineage>
</organism>
<dbReference type="Gene3D" id="3.30.70.1430">
    <property type="entry name" value="Multidrug efflux transporter AcrB pore domain"/>
    <property type="match status" value="2"/>
</dbReference>
<feature type="transmembrane region" description="Helical" evidence="1">
    <location>
        <begin position="540"/>
        <end position="560"/>
    </location>
</feature>
<accession>A0A3B1BGD5</accession>
<dbReference type="Gene3D" id="3.30.70.1440">
    <property type="entry name" value="Multidrug efflux transporter AcrB pore domain"/>
    <property type="match status" value="1"/>
</dbReference>
<protein>
    <submittedName>
        <fullName evidence="2">RND efflux system, inner membrane transporter</fullName>
    </submittedName>
</protein>
<dbReference type="PRINTS" id="PR00702">
    <property type="entry name" value="ACRIFLAVINRP"/>
</dbReference>
<reference evidence="2" key="1">
    <citation type="submission" date="2018-06" db="EMBL/GenBank/DDBJ databases">
        <authorList>
            <person name="Zhirakovskaya E."/>
        </authorList>
    </citation>
    <scope>NUCLEOTIDE SEQUENCE</scope>
</reference>
<feature type="transmembrane region" description="Helical" evidence="1">
    <location>
        <begin position="866"/>
        <end position="885"/>
    </location>
</feature>
<feature type="transmembrane region" description="Helical" evidence="1">
    <location>
        <begin position="375"/>
        <end position="395"/>
    </location>
</feature>
<dbReference type="SUPFAM" id="SSF82866">
    <property type="entry name" value="Multidrug efflux transporter AcrB transmembrane domain"/>
    <property type="match status" value="2"/>
</dbReference>
<sequence>MSAQPGQARWTDLFIRKPVLAIALSALIAILGGYGLSSLTVREYPKLVSTSISVNTAYPGASPQTIQSYITEPLSRVLGSVPGLNYLTSSSSQGQSSITLNMRLNTNPDAALAQTLTKIKQIEPQLPKDSFPPSVNASSGHRTALMYIAFYSPNDSMRTPQIVDYVVRNVQPRIQTVAGVAEAQIVPPSISGGNGNNQAVRIWLNPAKMAARQVTATDVRNALAAQNIVAAIGKTKGPVISIPLTSNLELSRPAQFKKLVVTTVANKPIYLEDIARVEMGAENYDSRFYFDGHLSVAIGIQTTPSANALDTALGVSKQIEALRKQLPPGLAIGLPYNAATFIDSSIHEVVTTISITLAVVMLVIYLFLGSFRGLLIPGIAIPLSLAGAGFFMFLSGYSYNLITLLAFVLAIGLVVDDAIVVVENVHRHIDAGRSGFQAAVLSARELTMPVIVMSTTLVAVFLPVIFTGGLTGILFSEFALTIIFAVLVSMVVALTLSPVMSGHFLRHTPRQGLAYVLERAYNRLNHAFDRSLHGFLEVPSAGLVFIAATLIAVVLMFTSVRHELSPPQNSDVIFTVNNVQPDASPGYIKLYARKVLDVLNSLPEKAHSFMVTGFTPAGAGSNGFFAGVTLKSGDPHERTAEQIKPKLQAALNQIAGIQGAAFTPPPLPGSAGLFPIDFVITSDGSFNTLEQIAQEVLTDARKSGKFMFIQKNLKIDQPQYDIRINRKIAADLGISMREIASNLQTLLSGAYVNRFTRKGYAYQVIPQVSMSHRATREALEKIYLRSASGQMVPLSTLVTFKTQVIPQALPQFNRLNSVSLQGVQFPGVSEGDALAFLKAATKKASPTVTINYSGASRQFIEQGDTFMVSIVLAIVLIYLLLAAQFNSFRDSLIILFTVPMSAAGALLLMTPGLASLNIYTQIALITLVGLITKQGILVVQFANDLQHDEGLGIREAVEKAASIRLRPVLMTTLAMVLGVIPLIIASGSSAPPRNQLGIVIAGGLGIGAFFSLYIVPLMYLYLARDATAMHKTEDQQRRDLETLATEKQAK</sequence>
<feature type="transmembrane region" description="Helical" evidence="1">
    <location>
        <begin position="996"/>
        <end position="1022"/>
    </location>
</feature>
<dbReference type="Gene3D" id="3.30.2090.10">
    <property type="entry name" value="Multidrug efflux transporter AcrB TolC docking domain, DN and DC subdomains"/>
    <property type="match status" value="2"/>
</dbReference>
<dbReference type="GO" id="GO:0042910">
    <property type="term" value="F:xenobiotic transmembrane transporter activity"/>
    <property type="evidence" value="ECO:0007669"/>
    <property type="project" value="TreeGrafter"/>
</dbReference>
<dbReference type="InterPro" id="IPR001036">
    <property type="entry name" value="Acrflvin-R"/>
</dbReference>
<dbReference type="Pfam" id="PF00873">
    <property type="entry name" value="ACR_tran"/>
    <property type="match status" value="1"/>
</dbReference>
<dbReference type="EMBL" id="UOFZ01000120">
    <property type="protein sequence ID" value="VAX13521.1"/>
    <property type="molecule type" value="Genomic_DNA"/>
</dbReference>
<feature type="transmembrane region" description="Helical" evidence="1">
    <location>
        <begin position="446"/>
        <end position="466"/>
    </location>
</feature>
<feature type="transmembrane region" description="Helical" evidence="1">
    <location>
        <begin position="349"/>
        <end position="368"/>
    </location>
</feature>
<feature type="transmembrane region" description="Helical" evidence="1">
    <location>
        <begin position="19"/>
        <end position="37"/>
    </location>
</feature>
<dbReference type="InterPro" id="IPR027463">
    <property type="entry name" value="AcrB_DN_DC_subdom"/>
</dbReference>
<evidence type="ECO:0000313" key="2">
    <source>
        <dbReference type="EMBL" id="VAX13521.1"/>
    </source>
</evidence>
<feature type="transmembrane region" description="Helical" evidence="1">
    <location>
        <begin position="963"/>
        <end position="984"/>
    </location>
</feature>
<name>A0A3B1BGD5_9ZZZZ</name>
<dbReference type="Gene3D" id="3.30.70.1320">
    <property type="entry name" value="Multidrug efflux transporter AcrB pore domain like"/>
    <property type="match status" value="1"/>
</dbReference>
<dbReference type="PANTHER" id="PTHR32063">
    <property type="match status" value="1"/>
</dbReference>
<dbReference type="SUPFAM" id="SSF82714">
    <property type="entry name" value="Multidrug efflux transporter AcrB TolC docking domain, DN and DC subdomains"/>
    <property type="match status" value="2"/>
</dbReference>
<evidence type="ECO:0000256" key="1">
    <source>
        <dbReference type="SAM" id="Phobius"/>
    </source>
</evidence>
<keyword evidence="1" id="KW-0812">Transmembrane</keyword>
<dbReference type="AlphaFoldDB" id="A0A3B1BGD5"/>
<feature type="transmembrane region" description="Helical" evidence="1">
    <location>
        <begin position="918"/>
        <end position="942"/>
    </location>
</feature>
<dbReference type="GO" id="GO:0005886">
    <property type="term" value="C:plasma membrane"/>
    <property type="evidence" value="ECO:0007669"/>
    <property type="project" value="TreeGrafter"/>
</dbReference>